<dbReference type="PANTHER" id="PTHR44376:SF8">
    <property type="entry name" value="TRANSCRIPTIONAL COREPRESSOR LEUNIG-LIKE"/>
    <property type="match status" value="1"/>
</dbReference>
<dbReference type="PROSITE" id="PS50896">
    <property type="entry name" value="LISH"/>
    <property type="match status" value="1"/>
</dbReference>
<feature type="non-terminal residue" evidence="1">
    <location>
        <position position="1"/>
    </location>
</feature>
<dbReference type="InterPro" id="IPR044716">
    <property type="entry name" value="LEUNIG-like"/>
</dbReference>
<protein>
    <recommendedName>
        <fullName evidence="3">LisH domain-containing protein</fullName>
    </recommendedName>
</protein>
<dbReference type="Proteomes" id="UP001188597">
    <property type="component" value="Unassembled WGS sequence"/>
</dbReference>
<sequence length="263" mass="29410">LVGEVKRGVLDDHGFRLDLYIHDYMLKKNMHEAAEVFAKEAHVPRNPVVVNAPGGFLNEWWSIFWDVYNSRPNRTEDRAESSASMENEMPNFPRDQAMNQQGAGQFPVNPGFNNSQAESEARMLAAHMNDNRTMAPPRAVNSNLQILDGPFLGYPRVGQNAVELVSGLLLLLTAERKLEVEIYDYLQPYLSQDFQQWLARNDGHGVLSGGSIPIDSILHGVPSAIYPRTGLPDAEPMCHYVVALYTGEKAVEFPNAKNLLYAV</sequence>
<dbReference type="AlphaFoldDB" id="A0AA88VJ41"/>
<dbReference type="SMART" id="SM00667">
    <property type="entry name" value="LisH"/>
    <property type="match status" value="1"/>
</dbReference>
<evidence type="ECO:0008006" key="3">
    <source>
        <dbReference type="Google" id="ProtNLM"/>
    </source>
</evidence>
<dbReference type="GO" id="GO:0003714">
    <property type="term" value="F:transcription corepressor activity"/>
    <property type="evidence" value="ECO:0007669"/>
    <property type="project" value="InterPro"/>
</dbReference>
<accession>A0AA88VJ41</accession>
<organism evidence="1 2">
    <name type="scientific">Escallonia herrerae</name>
    <dbReference type="NCBI Taxonomy" id="1293975"/>
    <lineage>
        <taxon>Eukaryota</taxon>
        <taxon>Viridiplantae</taxon>
        <taxon>Streptophyta</taxon>
        <taxon>Embryophyta</taxon>
        <taxon>Tracheophyta</taxon>
        <taxon>Spermatophyta</taxon>
        <taxon>Magnoliopsida</taxon>
        <taxon>eudicotyledons</taxon>
        <taxon>Gunneridae</taxon>
        <taxon>Pentapetalae</taxon>
        <taxon>asterids</taxon>
        <taxon>campanulids</taxon>
        <taxon>Escalloniales</taxon>
        <taxon>Escalloniaceae</taxon>
        <taxon>Escallonia</taxon>
    </lineage>
</organism>
<dbReference type="InterPro" id="IPR006594">
    <property type="entry name" value="LisH"/>
</dbReference>
<gene>
    <name evidence="1" type="ORF">RJ639_016702</name>
</gene>
<evidence type="ECO:0000313" key="2">
    <source>
        <dbReference type="Proteomes" id="UP001188597"/>
    </source>
</evidence>
<comment type="caution">
    <text evidence="1">The sequence shown here is derived from an EMBL/GenBank/DDBJ whole genome shotgun (WGS) entry which is preliminary data.</text>
</comment>
<evidence type="ECO:0000313" key="1">
    <source>
        <dbReference type="EMBL" id="KAK3007145.1"/>
    </source>
</evidence>
<name>A0AA88VJ41_9ASTE</name>
<keyword evidence="2" id="KW-1185">Reference proteome</keyword>
<proteinExistence type="predicted"/>
<dbReference type="Pfam" id="PF08513">
    <property type="entry name" value="LisH"/>
    <property type="match status" value="1"/>
</dbReference>
<dbReference type="EMBL" id="JAVXUP010001902">
    <property type="protein sequence ID" value="KAK3007145.1"/>
    <property type="molecule type" value="Genomic_DNA"/>
</dbReference>
<dbReference type="PANTHER" id="PTHR44376">
    <property type="entry name" value="TRANSCRIPTIONAL REGULATOR OF FILAMENTOUS GROWTH FLO8"/>
    <property type="match status" value="1"/>
</dbReference>
<reference evidence="1" key="1">
    <citation type="submission" date="2022-12" db="EMBL/GenBank/DDBJ databases">
        <title>Draft genome assemblies for two species of Escallonia (Escalloniales).</title>
        <authorList>
            <person name="Chanderbali A."/>
            <person name="Dervinis C."/>
            <person name="Anghel I."/>
            <person name="Soltis D."/>
            <person name="Soltis P."/>
            <person name="Zapata F."/>
        </authorList>
    </citation>
    <scope>NUCLEOTIDE SEQUENCE</scope>
    <source>
        <strain evidence="1">UCBG64.0493</strain>
        <tissue evidence="1">Leaf</tissue>
    </source>
</reference>